<evidence type="ECO:0000256" key="2">
    <source>
        <dbReference type="ARBA" id="ARBA00022840"/>
    </source>
</evidence>
<gene>
    <name evidence="4" type="ORF">RSE6_00634</name>
</gene>
<dbReference type="Gene3D" id="3.40.50.10810">
    <property type="entry name" value="Tandem AAA-ATPase domain"/>
    <property type="match status" value="1"/>
</dbReference>
<organism evidence="4 5">
    <name type="scientific">Rhynchosporium secalis</name>
    <name type="common">Barley scald fungus</name>
    <dbReference type="NCBI Taxonomy" id="38038"/>
    <lineage>
        <taxon>Eukaryota</taxon>
        <taxon>Fungi</taxon>
        <taxon>Dikarya</taxon>
        <taxon>Ascomycota</taxon>
        <taxon>Pezizomycotina</taxon>
        <taxon>Leotiomycetes</taxon>
        <taxon>Helotiales</taxon>
        <taxon>Ploettnerulaceae</taxon>
        <taxon>Rhynchosporium</taxon>
    </lineage>
</organism>
<evidence type="ECO:0000313" key="4">
    <source>
        <dbReference type="EMBL" id="CZT40957.1"/>
    </source>
</evidence>
<reference evidence="5" key="1">
    <citation type="submission" date="2016-03" db="EMBL/GenBank/DDBJ databases">
        <authorList>
            <person name="Guldener U."/>
        </authorList>
    </citation>
    <scope>NUCLEOTIDE SEQUENCE [LARGE SCALE GENOMIC DNA]</scope>
</reference>
<evidence type="ECO:0000259" key="3">
    <source>
        <dbReference type="Pfam" id="PF00176"/>
    </source>
</evidence>
<keyword evidence="2" id="KW-0067">ATP-binding</keyword>
<dbReference type="Proteomes" id="UP000177625">
    <property type="component" value="Unassembled WGS sequence"/>
</dbReference>
<dbReference type="EMBL" id="FJVC01000010">
    <property type="protein sequence ID" value="CZT40957.1"/>
    <property type="molecule type" value="Genomic_DNA"/>
</dbReference>
<accession>A0A1E1LVR1</accession>
<name>A0A1E1LVR1_RHYSE</name>
<protein>
    <recommendedName>
        <fullName evidence="3">SNF2 N-terminal domain-containing protein</fullName>
    </recommendedName>
</protein>
<dbReference type="Pfam" id="PF00176">
    <property type="entry name" value="SNF2-rel_dom"/>
    <property type="match status" value="1"/>
</dbReference>
<evidence type="ECO:0000256" key="1">
    <source>
        <dbReference type="ARBA" id="ARBA00022741"/>
    </source>
</evidence>
<proteinExistence type="predicted"/>
<dbReference type="InterPro" id="IPR038718">
    <property type="entry name" value="SNF2-like_sf"/>
</dbReference>
<dbReference type="InterPro" id="IPR000330">
    <property type="entry name" value="SNF2_N"/>
</dbReference>
<keyword evidence="1" id="KW-0547">Nucleotide-binding</keyword>
<dbReference type="AlphaFoldDB" id="A0A1E1LVR1"/>
<sequence length="39" mass="4213">MNRQEHSDNASKGGMLCDSMGLGKTVETIAVMMKQKLTA</sequence>
<dbReference type="GO" id="GO:0005524">
    <property type="term" value="F:ATP binding"/>
    <property type="evidence" value="ECO:0007669"/>
    <property type="project" value="InterPro"/>
</dbReference>
<feature type="domain" description="SNF2 N-terminal" evidence="3">
    <location>
        <begin position="9"/>
        <end position="33"/>
    </location>
</feature>
<evidence type="ECO:0000313" key="5">
    <source>
        <dbReference type="Proteomes" id="UP000177625"/>
    </source>
</evidence>
<keyword evidence="5" id="KW-1185">Reference proteome</keyword>